<dbReference type="GO" id="GO:0046872">
    <property type="term" value="F:metal ion binding"/>
    <property type="evidence" value="ECO:0007669"/>
    <property type="project" value="UniProtKB-KW"/>
</dbReference>
<name>A0A1F5Z0W1_9BACT</name>
<dbReference type="SUPFAM" id="SSF56655">
    <property type="entry name" value="Carbohydrate phosphatase"/>
    <property type="match status" value="1"/>
</dbReference>
<sequence>MVKGEIDINNLQSDLLRLIKKSGELARGYFEKKDVRRYSKKELDFVTDADLAVEKYLKSELSGKYPGVPVMAEESAHKNYNLYCREKSLFVIDPIDGTLNFGYGIDHYAISIALVSYGKPLLGICLASDTNKVYTARRDRKGAYCDNRKISVKNINRLAESFILTDWPHDLELRKKTAAFIGNLYSRVRFIGIYGSAVYDLLMISQGEIQGVYLTGCNPWDVAAASLIARKSGALLTDGRGADFDIFNKTLVAGVEGIHGELVRASGG</sequence>
<dbReference type="InterPro" id="IPR020583">
    <property type="entry name" value="Inositol_monoP_metal-BS"/>
</dbReference>
<protein>
    <recommendedName>
        <fullName evidence="7">Inositol-phosphate phosphatase</fullName>
    </recommendedName>
</protein>
<dbReference type="GO" id="GO:0046854">
    <property type="term" value="P:phosphatidylinositol phosphate biosynthetic process"/>
    <property type="evidence" value="ECO:0007669"/>
    <property type="project" value="InterPro"/>
</dbReference>
<dbReference type="PROSITE" id="PS00629">
    <property type="entry name" value="IMP_1"/>
    <property type="match status" value="1"/>
</dbReference>
<feature type="binding site" evidence="4">
    <location>
        <position position="96"/>
    </location>
    <ligand>
        <name>Mg(2+)</name>
        <dbReference type="ChEBI" id="CHEBI:18420"/>
        <label>1</label>
        <note>catalytic</note>
    </ligand>
</feature>
<dbReference type="Gene3D" id="3.30.540.10">
    <property type="entry name" value="Fructose-1,6-Bisphosphatase, subunit A, domain 1"/>
    <property type="match status" value="1"/>
</dbReference>
<dbReference type="GO" id="GO:0008934">
    <property type="term" value="F:inositol monophosphate 1-phosphatase activity"/>
    <property type="evidence" value="ECO:0007669"/>
    <property type="project" value="TreeGrafter"/>
</dbReference>
<dbReference type="PANTHER" id="PTHR20854">
    <property type="entry name" value="INOSITOL MONOPHOSPHATASE"/>
    <property type="match status" value="1"/>
</dbReference>
<evidence type="ECO:0000256" key="4">
    <source>
        <dbReference type="PIRSR" id="PIRSR600760-2"/>
    </source>
</evidence>
<evidence type="ECO:0000313" key="6">
    <source>
        <dbReference type="Proteomes" id="UP000177354"/>
    </source>
</evidence>
<feature type="binding site" evidence="4">
    <location>
        <position position="95"/>
    </location>
    <ligand>
        <name>Mg(2+)</name>
        <dbReference type="ChEBI" id="CHEBI:18420"/>
        <label>1</label>
        <note>catalytic</note>
    </ligand>
</feature>
<evidence type="ECO:0000256" key="1">
    <source>
        <dbReference type="ARBA" id="ARBA00022723"/>
    </source>
</evidence>
<keyword evidence="2" id="KW-0378">Hydrolase</keyword>
<dbReference type="Proteomes" id="UP000177354">
    <property type="component" value="Unassembled WGS sequence"/>
</dbReference>
<dbReference type="PANTHER" id="PTHR20854:SF4">
    <property type="entry name" value="INOSITOL-1-MONOPHOSPHATASE-RELATED"/>
    <property type="match status" value="1"/>
</dbReference>
<dbReference type="GO" id="GO:0006020">
    <property type="term" value="P:inositol metabolic process"/>
    <property type="evidence" value="ECO:0007669"/>
    <property type="project" value="TreeGrafter"/>
</dbReference>
<accession>A0A1F5Z0W1</accession>
<evidence type="ECO:0000313" key="5">
    <source>
        <dbReference type="EMBL" id="OGG06071.1"/>
    </source>
</evidence>
<dbReference type="Gene3D" id="3.40.190.80">
    <property type="match status" value="1"/>
</dbReference>
<keyword evidence="3 4" id="KW-0460">Magnesium</keyword>
<proteinExistence type="predicted"/>
<comment type="caution">
    <text evidence="5">The sequence shown here is derived from an EMBL/GenBank/DDBJ whole genome shotgun (WGS) entry which is preliminary data.</text>
</comment>
<evidence type="ECO:0000256" key="2">
    <source>
        <dbReference type="ARBA" id="ARBA00022801"/>
    </source>
</evidence>
<dbReference type="InterPro" id="IPR020550">
    <property type="entry name" value="Inositol_monophosphatase_CS"/>
</dbReference>
<keyword evidence="1 4" id="KW-0479">Metal-binding</keyword>
<dbReference type="GO" id="GO:0007165">
    <property type="term" value="P:signal transduction"/>
    <property type="evidence" value="ECO:0007669"/>
    <property type="project" value="TreeGrafter"/>
</dbReference>
<comment type="cofactor">
    <cofactor evidence="4">
        <name>Mg(2+)</name>
        <dbReference type="ChEBI" id="CHEBI:18420"/>
    </cofactor>
</comment>
<dbReference type="AlphaFoldDB" id="A0A1F5Z0W1"/>
<feature type="binding site" evidence="4">
    <location>
        <position position="221"/>
    </location>
    <ligand>
        <name>Mg(2+)</name>
        <dbReference type="ChEBI" id="CHEBI:18420"/>
        <label>1</label>
        <note>catalytic</note>
    </ligand>
</feature>
<evidence type="ECO:0000256" key="3">
    <source>
        <dbReference type="ARBA" id="ARBA00022842"/>
    </source>
</evidence>
<feature type="binding site" evidence="4">
    <location>
        <position position="93"/>
    </location>
    <ligand>
        <name>Mg(2+)</name>
        <dbReference type="ChEBI" id="CHEBI:18420"/>
        <label>2</label>
    </ligand>
</feature>
<reference evidence="5 6" key="1">
    <citation type="journal article" date="2016" name="Nat. Commun.">
        <title>Thousands of microbial genomes shed light on interconnected biogeochemical processes in an aquifer system.</title>
        <authorList>
            <person name="Anantharaman K."/>
            <person name="Brown C.T."/>
            <person name="Hug L.A."/>
            <person name="Sharon I."/>
            <person name="Castelle C.J."/>
            <person name="Probst A.J."/>
            <person name="Thomas B.C."/>
            <person name="Singh A."/>
            <person name="Wilkins M.J."/>
            <person name="Karaoz U."/>
            <person name="Brodie E.L."/>
            <person name="Williams K.H."/>
            <person name="Hubbard S.S."/>
            <person name="Banfield J.F."/>
        </authorList>
    </citation>
    <scope>NUCLEOTIDE SEQUENCE [LARGE SCALE GENOMIC DNA]</scope>
</reference>
<organism evidence="5 6">
    <name type="scientific">Candidatus Gottesmanbacteria bacterium RIFCSPHIGHO2_01_FULL_40_15</name>
    <dbReference type="NCBI Taxonomy" id="1798376"/>
    <lineage>
        <taxon>Bacteria</taxon>
        <taxon>Candidatus Gottesmaniibacteriota</taxon>
    </lineage>
</organism>
<dbReference type="Pfam" id="PF00459">
    <property type="entry name" value="Inositol_P"/>
    <property type="match status" value="1"/>
</dbReference>
<dbReference type="EMBL" id="MFJF01000019">
    <property type="protein sequence ID" value="OGG06071.1"/>
    <property type="molecule type" value="Genomic_DNA"/>
</dbReference>
<dbReference type="InterPro" id="IPR000760">
    <property type="entry name" value="Inositol_monophosphatase-like"/>
</dbReference>
<evidence type="ECO:0008006" key="7">
    <source>
        <dbReference type="Google" id="ProtNLM"/>
    </source>
</evidence>
<feature type="binding site" evidence="4">
    <location>
        <position position="73"/>
    </location>
    <ligand>
        <name>Mg(2+)</name>
        <dbReference type="ChEBI" id="CHEBI:18420"/>
        <label>1</label>
        <note>catalytic</note>
    </ligand>
</feature>
<dbReference type="PRINTS" id="PR00377">
    <property type="entry name" value="IMPHPHTASES"/>
</dbReference>
<dbReference type="PROSITE" id="PS00630">
    <property type="entry name" value="IMP_2"/>
    <property type="match status" value="1"/>
</dbReference>
<gene>
    <name evidence="5" type="ORF">A2777_00975</name>
</gene>